<reference evidence="2 3" key="1">
    <citation type="submission" date="2018-11" db="EMBL/GenBank/DDBJ databases">
        <authorList>
            <person name="Mardanov A.V."/>
            <person name="Ravin N.V."/>
            <person name="Dedysh S.N."/>
        </authorList>
    </citation>
    <scope>NUCLEOTIDE SEQUENCE [LARGE SCALE GENOMIC DNA]</scope>
    <source>
        <strain evidence="2 3">AF10</strain>
    </source>
</reference>
<dbReference type="EMBL" id="RDSM01000004">
    <property type="protein sequence ID" value="RXH54270.1"/>
    <property type="molecule type" value="Genomic_DNA"/>
</dbReference>
<keyword evidence="1" id="KW-0732">Signal</keyword>
<proteinExistence type="predicted"/>
<dbReference type="InterPro" id="IPR017850">
    <property type="entry name" value="Alkaline_phosphatase_core_sf"/>
</dbReference>
<dbReference type="Pfam" id="PF01663">
    <property type="entry name" value="Phosphodiest"/>
    <property type="match status" value="1"/>
</dbReference>
<name>A0A4Q0SWH2_9BACT</name>
<organism evidence="2 3">
    <name type="scientific">Granulicella sibirica</name>
    <dbReference type="NCBI Taxonomy" id="2479048"/>
    <lineage>
        <taxon>Bacteria</taxon>
        <taxon>Pseudomonadati</taxon>
        <taxon>Acidobacteriota</taxon>
        <taxon>Terriglobia</taxon>
        <taxon>Terriglobales</taxon>
        <taxon>Acidobacteriaceae</taxon>
        <taxon>Granulicella</taxon>
    </lineage>
</organism>
<gene>
    <name evidence="2" type="ORF">GRAN_4566</name>
</gene>
<evidence type="ECO:0000256" key="1">
    <source>
        <dbReference type="SAM" id="SignalP"/>
    </source>
</evidence>
<dbReference type="AlphaFoldDB" id="A0A4Q0SWH2"/>
<evidence type="ECO:0000313" key="3">
    <source>
        <dbReference type="Proteomes" id="UP000289437"/>
    </source>
</evidence>
<dbReference type="GO" id="GO:0016787">
    <property type="term" value="F:hydrolase activity"/>
    <property type="evidence" value="ECO:0007669"/>
    <property type="project" value="UniProtKB-ARBA"/>
</dbReference>
<dbReference type="CDD" id="cd16018">
    <property type="entry name" value="Enpp"/>
    <property type="match status" value="1"/>
</dbReference>
<reference evidence="3" key="2">
    <citation type="submission" date="2019-02" db="EMBL/GenBank/DDBJ databases">
        <title>Granulicella sibirica sp. nov., a psychrotolerant acidobacterium isolated from an organic soil layer in forested tundra, West Siberia.</title>
        <authorList>
            <person name="Oshkin I.Y."/>
            <person name="Kulichevskaya I.S."/>
            <person name="Rijpstra W.I.C."/>
            <person name="Sinninghe Damste J.S."/>
            <person name="Rakitin A.L."/>
            <person name="Ravin N.V."/>
            <person name="Dedysh S.N."/>
        </authorList>
    </citation>
    <scope>NUCLEOTIDE SEQUENCE [LARGE SCALE GENOMIC DNA]</scope>
    <source>
        <strain evidence="3">AF10</strain>
    </source>
</reference>
<dbReference type="InterPro" id="IPR002591">
    <property type="entry name" value="Phosphodiest/P_Trfase"/>
</dbReference>
<feature type="chain" id="PRO_5020656308" evidence="1">
    <location>
        <begin position="22"/>
        <end position="446"/>
    </location>
</feature>
<dbReference type="Gene3D" id="3.40.720.10">
    <property type="entry name" value="Alkaline Phosphatase, subunit A"/>
    <property type="match status" value="1"/>
</dbReference>
<evidence type="ECO:0000313" key="2">
    <source>
        <dbReference type="EMBL" id="RXH54270.1"/>
    </source>
</evidence>
<dbReference type="Proteomes" id="UP000289437">
    <property type="component" value="Unassembled WGS sequence"/>
</dbReference>
<dbReference type="SUPFAM" id="SSF53649">
    <property type="entry name" value="Alkaline phosphatase-like"/>
    <property type="match status" value="1"/>
</dbReference>
<feature type="signal peptide" evidence="1">
    <location>
        <begin position="1"/>
        <end position="21"/>
    </location>
</feature>
<comment type="caution">
    <text evidence="2">The sequence shown here is derived from an EMBL/GenBank/DDBJ whole genome shotgun (WGS) entry which is preliminary data.</text>
</comment>
<keyword evidence="3" id="KW-1185">Reference proteome</keyword>
<dbReference type="PANTHER" id="PTHR10151">
    <property type="entry name" value="ECTONUCLEOTIDE PYROPHOSPHATASE/PHOSPHODIESTERASE"/>
    <property type="match status" value="1"/>
</dbReference>
<sequence>MRFNPCALLMFAAATPLLAGAQNVPARGPMVVVISLDAFAAESLQDPTEPAPTLHALMRSGAYARSMQPINPTVTWPNHTAMITGVNASRHHVIVNGLIEGQRGEGAPRVNADAPKSELVAVPTVYDAAHAAGMTAAEVDWVAIHQPGTIDWSFAEKPSADSPIVQDLIQDGSMTRADLGTFFKPSQAWRDRLYTLAAIDILRRHHPNLTLVHLLALDGIEHKTGYGNDAGHNTIAFLDDRVKDIVDAVRDAGDLDRTTFLIVSDHGQQSVHHLLHPNALLVEHGLQGGNAAASAGGATMCMADGGFALIYQQHATPDSIAALKALFAGQPGVRSALTPQEAAADGWPVPSQTTQAPDLLLYAANDFAFAGGTTGAFVTETKETGQHGYPNSEPLMQAIFIASGRGIKPVGQIPPFPNVDVASTIARLLGVHLGGVDGHPLDAILK</sequence>
<accession>A0A4Q0SWH2</accession>
<dbReference type="PANTHER" id="PTHR10151:SF120">
    <property type="entry name" value="BIS(5'-ADENOSYL)-TRIPHOSPHATASE"/>
    <property type="match status" value="1"/>
</dbReference>
<dbReference type="OrthoDB" id="9779418at2"/>
<protein>
    <submittedName>
        <fullName evidence="2">Phosphoglyceromutase/phosphopentomutase</fullName>
    </submittedName>
</protein>